<name>A0AAV3RC51_LITER</name>
<accession>A0AAV3RC51</accession>
<feature type="compositionally biased region" description="Basic and acidic residues" evidence="1">
    <location>
        <begin position="65"/>
        <end position="92"/>
    </location>
</feature>
<feature type="compositionally biased region" description="Basic and acidic residues" evidence="1">
    <location>
        <begin position="38"/>
        <end position="48"/>
    </location>
</feature>
<dbReference type="EMBL" id="BAABME010008244">
    <property type="protein sequence ID" value="GAA0172700.1"/>
    <property type="molecule type" value="Genomic_DNA"/>
</dbReference>
<reference evidence="2 3" key="1">
    <citation type="submission" date="2024-01" db="EMBL/GenBank/DDBJ databases">
        <title>The complete chloroplast genome sequence of Lithospermum erythrorhizon: insights into the phylogenetic relationship among Boraginaceae species and the maternal lineages of purple gromwells.</title>
        <authorList>
            <person name="Okada T."/>
            <person name="Watanabe K."/>
        </authorList>
    </citation>
    <scope>NUCLEOTIDE SEQUENCE [LARGE SCALE GENOMIC DNA]</scope>
</reference>
<protein>
    <submittedName>
        <fullName evidence="2">Uncharacterized protein</fullName>
    </submittedName>
</protein>
<feature type="region of interest" description="Disordered" evidence="1">
    <location>
        <begin position="38"/>
        <end position="134"/>
    </location>
</feature>
<keyword evidence="3" id="KW-1185">Reference proteome</keyword>
<evidence type="ECO:0000256" key="1">
    <source>
        <dbReference type="SAM" id="MobiDB-lite"/>
    </source>
</evidence>
<dbReference type="Proteomes" id="UP001454036">
    <property type="component" value="Unassembled WGS sequence"/>
</dbReference>
<feature type="compositionally biased region" description="Basic and acidic residues" evidence="1">
    <location>
        <begin position="119"/>
        <end position="131"/>
    </location>
</feature>
<evidence type="ECO:0000313" key="3">
    <source>
        <dbReference type="Proteomes" id="UP001454036"/>
    </source>
</evidence>
<proteinExistence type="predicted"/>
<feature type="compositionally biased region" description="Basic residues" evidence="1">
    <location>
        <begin position="106"/>
        <end position="118"/>
    </location>
</feature>
<dbReference type="AlphaFoldDB" id="A0AAV3RC51"/>
<gene>
    <name evidence="2" type="ORF">LIER_26471</name>
</gene>
<comment type="caution">
    <text evidence="2">The sequence shown here is derived from an EMBL/GenBank/DDBJ whole genome shotgun (WGS) entry which is preliminary data.</text>
</comment>
<organism evidence="2 3">
    <name type="scientific">Lithospermum erythrorhizon</name>
    <name type="common">Purple gromwell</name>
    <name type="synonym">Lithospermum officinale var. erythrorhizon</name>
    <dbReference type="NCBI Taxonomy" id="34254"/>
    <lineage>
        <taxon>Eukaryota</taxon>
        <taxon>Viridiplantae</taxon>
        <taxon>Streptophyta</taxon>
        <taxon>Embryophyta</taxon>
        <taxon>Tracheophyta</taxon>
        <taxon>Spermatophyta</taxon>
        <taxon>Magnoliopsida</taxon>
        <taxon>eudicotyledons</taxon>
        <taxon>Gunneridae</taxon>
        <taxon>Pentapetalae</taxon>
        <taxon>asterids</taxon>
        <taxon>lamiids</taxon>
        <taxon>Boraginales</taxon>
        <taxon>Boraginaceae</taxon>
        <taxon>Boraginoideae</taxon>
        <taxon>Lithospermeae</taxon>
        <taxon>Lithospermum</taxon>
    </lineage>
</organism>
<sequence>MSSAQSCKSLEQRNQYIDFCNYNIKAWTNCLHELQKKREELEASEGKQESIVGSRLRKRKTSGHGNEESPRKSPKIDGKSLWRSLRQSDGKSPRLSPKAGADLVYKMKKPHGKTPKKKKIDEKRGKEKLVEDNDASSDFEELKKLLHECDILQEDKNEEVKGMVKDFEIQKSKDLKEVEDKRRCSNRETKKSKFKKTPFREKVKTIIPTLSAGDKKLLDYAYDKKKGRCKT</sequence>
<evidence type="ECO:0000313" key="2">
    <source>
        <dbReference type="EMBL" id="GAA0172700.1"/>
    </source>
</evidence>